<dbReference type="Proteomes" id="UP001142055">
    <property type="component" value="Chromosome 2"/>
</dbReference>
<feature type="non-terminal residue" evidence="4">
    <location>
        <position position="1"/>
    </location>
</feature>
<dbReference type="EMBL" id="JAPWDV010000002">
    <property type="protein sequence ID" value="KAJ6219074.1"/>
    <property type="molecule type" value="Genomic_DNA"/>
</dbReference>
<gene>
    <name evidence="4" type="ORF">RDWZM_004886</name>
</gene>
<dbReference type="InterPro" id="IPR016024">
    <property type="entry name" value="ARM-type_fold"/>
</dbReference>
<dbReference type="OMA" id="HISGRHI"/>
<feature type="domain" description="Interferon-related developmental regulator N-terminal" evidence="3">
    <location>
        <begin position="2"/>
        <end position="229"/>
    </location>
</feature>
<evidence type="ECO:0000259" key="2">
    <source>
        <dbReference type="Pfam" id="PF04836"/>
    </source>
</evidence>
<dbReference type="InterPro" id="IPR039777">
    <property type="entry name" value="IFRD"/>
</dbReference>
<sequence>KLTIMDIFERTFKRSQLEIESATVAMILIMITMADGDEHFCDEMFSNHYNILEQILMDHTMNPLVRSQCAIALSFGCFITDFGTEKIRDLLLKLVEIAFISYSTKNNKHEQQQHEQMLMYQLQEICIQMFTFLITIETNTFVETFFYIQNIFPKLDQCLQSSNLSLRIAAGQCVAIVIEKCSSIGDDHSIMGNLIDIIQSLAIDCKKWKSKKDLRQQRSVFRSILRTIQDDQFETVKVNIVVSRNVREQLNVNSWSEKLYYDVFCRVLGSGMNVHLGSNQFIREVFQLGPMINYNEMNDFVLDRRQVKVENDYQNNFNRKCREQFRAKRRHGKQSINNDYFDY</sequence>
<comment type="similarity">
    <text evidence="1">Belongs to the IFRD family.</text>
</comment>
<dbReference type="PANTHER" id="PTHR12354:SF1">
    <property type="entry name" value="INTERFERON-RELATED DEVELOPMENTAL REGULATOR 1"/>
    <property type="match status" value="1"/>
</dbReference>
<dbReference type="PANTHER" id="PTHR12354">
    <property type="entry name" value="INTERFERON-RELATED DEVELOPMENTAL REGULATOR"/>
    <property type="match status" value="1"/>
</dbReference>
<organism evidence="4 5">
    <name type="scientific">Blomia tropicalis</name>
    <name type="common">Mite</name>
    <dbReference type="NCBI Taxonomy" id="40697"/>
    <lineage>
        <taxon>Eukaryota</taxon>
        <taxon>Metazoa</taxon>
        <taxon>Ecdysozoa</taxon>
        <taxon>Arthropoda</taxon>
        <taxon>Chelicerata</taxon>
        <taxon>Arachnida</taxon>
        <taxon>Acari</taxon>
        <taxon>Acariformes</taxon>
        <taxon>Sarcoptiformes</taxon>
        <taxon>Astigmata</taxon>
        <taxon>Glycyphagoidea</taxon>
        <taxon>Echimyopodidae</taxon>
        <taxon>Blomia</taxon>
    </lineage>
</organism>
<evidence type="ECO:0000256" key="1">
    <source>
        <dbReference type="ARBA" id="ARBA00008828"/>
    </source>
</evidence>
<evidence type="ECO:0000313" key="4">
    <source>
        <dbReference type="EMBL" id="KAJ6219074.1"/>
    </source>
</evidence>
<evidence type="ECO:0008006" key="6">
    <source>
        <dbReference type="Google" id="ProtNLM"/>
    </source>
</evidence>
<dbReference type="InterPro" id="IPR007701">
    <property type="entry name" value="Interferon-rel_develop_reg_N"/>
</dbReference>
<dbReference type="SUPFAM" id="SSF48371">
    <property type="entry name" value="ARM repeat"/>
    <property type="match status" value="1"/>
</dbReference>
<comment type="caution">
    <text evidence="4">The sequence shown here is derived from an EMBL/GenBank/DDBJ whole genome shotgun (WGS) entry which is preliminary data.</text>
</comment>
<name>A0A9Q0M543_BLOTA</name>
<keyword evidence="5" id="KW-1185">Reference proteome</keyword>
<reference evidence="4" key="1">
    <citation type="submission" date="2022-12" db="EMBL/GenBank/DDBJ databases">
        <title>Genome assemblies of Blomia tropicalis.</title>
        <authorList>
            <person name="Cui Y."/>
        </authorList>
    </citation>
    <scope>NUCLEOTIDE SEQUENCE</scope>
    <source>
        <tissue evidence="4">Adult mites</tissue>
    </source>
</reference>
<dbReference type="Pfam" id="PF05004">
    <property type="entry name" value="IFRD"/>
    <property type="match status" value="1"/>
</dbReference>
<proteinExistence type="inferred from homology"/>
<accession>A0A9Q0M543</accession>
<evidence type="ECO:0000259" key="3">
    <source>
        <dbReference type="Pfam" id="PF05004"/>
    </source>
</evidence>
<evidence type="ECO:0000313" key="5">
    <source>
        <dbReference type="Proteomes" id="UP001142055"/>
    </source>
</evidence>
<dbReference type="AlphaFoldDB" id="A0A9Q0M543"/>
<feature type="domain" description="Interferon-related developmental regulator C-terminal" evidence="2">
    <location>
        <begin position="279"/>
        <end position="330"/>
    </location>
</feature>
<protein>
    <recommendedName>
        <fullName evidence="6">Interferon-related developmental regulator 1-like protein</fullName>
    </recommendedName>
</protein>
<dbReference type="InterPro" id="IPR006921">
    <property type="entry name" value="Interferon-rel_develop_reg_C"/>
</dbReference>
<dbReference type="Pfam" id="PF04836">
    <property type="entry name" value="IFRD_C"/>
    <property type="match status" value="1"/>
</dbReference>